<dbReference type="SUPFAM" id="SSF56801">
    <property type="entry name" value="Acetyl-CoA synthetase-like"/>
    <property type="match status" value="1"/>
</dbReference>
<gene>
    <name evidence="3" type="ORF">K431DRAFT_319661</name>
</gene>
<evidence type="ECO:0000313" key="4">
    <source>
        <dbReference type="Proteomes" id="UP000799441"/>
    </source>
</evidence>
<organism evidence="3 4">
    <name type="scientific">Polychaeton citri CBS 116435</name>
    <dbReference type="NCBI Taxonomy" id="1314669"/>
    <lineage>
        <taxon>Eukaryota</taxon>
        <taxon>Fungi</taxon>
        <taxon>Dikarya</taxon>
        <taxon>Ascomycota</taxon>
        <taxon>Pezizomycotina</taxon>
        <taxon>Dothideomycetes</taxon>
        <taxon>Dothideomycetidae</taxon>
        <taxon>Capnodiales</taxon>
        <taxon>Capnodiaceae</taxon>
        <taxon>Polychaeton</taxon>
    </lineage>
</organism>
<feature type="domain" description="AMP-dependent synthetase/ligase" evidence="1">
    <location>
        <begin position="49"/>
        <end position="425"/>
    </location>
</feature>
<dbReference type="Proteomes" id="UP000799441">
    <property type="component" value="Unassembled WGS sequence"/>
</dbReference>
<dbReference type="OrthoDB" id="6509636at2759"/>
<feature type="domain" description="AMP-binding enzyme C-terminal" evidence="2">
    <location>
        <begin position="487"/>
        <end position="584"/>
    </location>
</feature>
<dbReference type="AlphaFoldDB" id="A0A9P4QCQ3"/>
<proteinExistence type="predicted"/>
<dbReference type="GO" id="GO:0016405">
    <property type="term" value="F:CoA-ligase activity"/>
    <property type="evidence" value="ECO:0007669"/>
    <property type="project" value="TreeGrafter"/>
</dbReference>
<sequence length="614" mass="68229">MVVFRSPHPRLDVPINLTTWQWAFESVDSPLHSRNDNHTAGSGEDHVGAYVNADTGQRLDFHAVKRIAESLSICLIHSYGFQAGDTVSLLSGNSVWYPAVVWATVRIGGRVNGASPAYSVQEMAHALKTAETKFLFTVPGSLNIAAKACETIGLSKKCIFLLEGDVRGHRSVQDLVREGDYMEYAPPFQIPQDMTNKDVCGYLNFSSGTTGLPKAVMLSHHNIIAQCHQLRQLQVVTSGERYKILAVMPLFHITGLVRFVHYPVLLDGDCIMLPTFNMIRMLDSVLKYRIEELILVPPILVRITKDPEVKPYLPELRKTVKRWSSGSAPIAPEVIKALQELFPASGFRQGYGATESTACISCHPPSHYDYRYATAAGVLCANTIAKVMNLEDQEESTPYHARRELAVGETGEIWARGPQIAMGYLSNPKATAETFHVDPDESDNQKDGYRWFHTGDVGHIDTDGLIYIEDRIKEMIKVKGQQVAPAELEDCLLGHEAVADCAVISTRDDYAGERPKAYVVLKPGFGALAGGGWEPNEARRTGKVVTMEDVGKALLEHVREVKVRYKWVKEIEFVDIIPKSPTGKLLRRILKVRDGDQKRSRGVVVRDDGVRARL</sequence>
<dbReference type="Pfam" id="PF00501">
    <property type="entry name" value="AMP-binding"/>
    <property type="match status" value="1"/>
</dbReference>
<comment type="caution">
    <text evidence="3">The sequence shown here is derived from an EMBL/GenBank/DDBJ whole genome shotgun (WGS) entry which is preliminary data.</text>
</comment>
<dbReference type="PANTHER" id="PTHR24096">
    <property type="entry name" value="LONG-CHAIN-FATTY-ACID--COA LIGASE"/>
    <property type="match status" value="1"/>
</dbReference>
<dbReference type="InterPro" id="IPR020845">
    <property type="entry name" value="AMP-binding_CS"/>
</dbReference>
<dbReference type="PANTHER" id="PTHR24096:SF422">
    <property type="entry name" value="BCDNA.GH02901"/>
    <property type="match status" value="1"/>
</dbReference>
<evidence type="ECO:0000259" key="1">
    <source>
        <dbReference type="Pfam" id="PF00501"/>
    </source>
</evidence>
<dbReference type="Gene3D" id="3.40.50.12780">
    <property type="entry name" value="N-terminal domain of ligase-like"/>
    <property type="match status" value="1"/>
</dbReference>
<dbReference type="InterPro" id="IPR042099">
    <property type="entry name" value="ANL_N_sf"/>
</dbReference>
<dbReference type="InterPro" id="IPR045851">
    <property type="entry name" value="AMP-bd_C_sf"/>
</dbReference>
<dbReference type="InterPro" id="IPR000873">
    <property type="entry name" value="AMP-dep_synth/lig_dom"/>
</dbReference>
<evidence type="ECO:0000313" key="3">
    <source>
        <dbReference type="EMBL" id="KAF2722471.1"/>
    </source>
</evidence>
<name>A0A9P4QCQ3_9PEZI</name>
<dbReference type="EMBL" id="MU003782">
    <property type="protein sequence ID" value="KAF2722471.1"/>
    <property type="molecule type" value="Genomic_DNA"/>
</dbReference>
<dbReference type="InterPro" id="IPR025110">
    <property type="entry name" value="AMP-bd_C"/>
</dbReference>
<evidence type="ECO:0000259" key="2">
    <source>
        <dbReference type="Pfam" id="PF13193"/>
    </source>
</evidence>
<accession>A0A9P4QCQ3</accession>
<keyword evidence="4" id="KW-1185">Reference proteome</keyword>
<dbReference type="Pfam" id="PF13193">
    <property type="entry name" value="AMP-binding_C"/>
    <property type="match status" value="1"/>
</dbReference>
<dbReference type="PROSITE" id="PS00455">
    <property type="entry name" value="AMP_BINDING"/>
    <property type="match status" value="1"/>
</dbReference>
<protein>
    <submittedName>
        <fullName evidence="3">Acetyl-CoA synthetase-like protein</fullName>
    </submittedName>
</protein>
<dbReference type="Gene3D" id="3.30.300.30">
    <property type="match status" value="1"/>
</dbReference>
<reference evidence="3" key="1">
    <citation type="journal article" date="2020" name="Stud. Mycol.">
        <title>101 Dothideomycetes genomes: a test case for predicting lifestyles and emergence of pathogens.</title>
        <authorList>
            <person name="Haridas S."/>
            <person name="Albert R."/>
            <person name="Binder M."/>
            <person name="Bloem J."/>
            <person name="Labutti K."/>
            <person name="Salamov A."/>
            <person name="Andreopoulos B."/>
            <person name="Baker S."/>
            <person name="Barry K."/>
            <person name="Bills G."/>
            <person name="Bluhm B."/>
            <person name="Cannon C."/>
            <person name="Castanera R."/>
            <person name="Culley D."/>
            <person name="Daum C."/>
            <person name="Ezra D."/>
            <person name="Gonzalez J."/>
            <person name="Henrissat B."/>
            <person name="Kuo A."/>
            <person name="Liang C."/>
            <person name="Lipzen A."/>
            <person name="Lutzoni F."/>
            <person name="Magnuson J."/>
            <person name="Mondo S."/>
            <person name="Nolan M."/>
            <person name="Ohm R."/>
            <person name="Pangilinan J."/>
            <person name="Park H.-J."/>
            <person name="Ramirez L."/>
            <person name="Alfaro M."/>
            <person name="Sun H."/>
            <person name="Tritt A."/>
            <person name="Yoshinaga Y."/>
            <person name="Zwiers L.-H."/>
            <person name="Turgeon B."/>
            <person name="Goodwin S."/>
            <person name="Spatafora J."/>
            <person name="Crous P."/>
            <person name="Grigoriev I."/>
        </authorList>
    </citation>
    <scope>NUCLEOTIDE SEQUENCE</scope>
    <source>
        <strain evidence="3">CBS 116435</strain>
    </source>
</reference>